<dbReference type="EMBL" id="CP029600">
    <property type="protein sequence ID" value="AWO01502.1"/>
    <property type="molecule type" value="Genomic_DNA"/>
</dbReference>
<keyword evidence="3" id="KW-1185">Reference proteome</keyword>
<dbReference type="InterPro" id="IPR001478">
    <property type="entry name" value="PDZ"/>
</dbReference>
<dbReference type="SMART" id="SM00228">
    <property type="entry name" value="PDZ"/>
    <property type="match status" value="1"/>
</dbReference>
<evidence type="ECO:0000259" key="1">
    <source>
        <dbReference type="PROSITE" id="PS50106"/>
    </source>
</evidence>
<gene>
    <name evidence="2" type="ORF">DLD77_07255</name>
</gene>
<sequence length="549" mass="59585">MINRIFAAKLPAVKKIYLLCPLVCLTLAAYPQRKADRKTISNLQLHVNYLASDKLEGRRTGTPGEQLAAAYIAEQMKAAGLSPRGSEGYLQVFTVREGKEAGPKTRLLVNQQPQAADRFIPLPFSAEKAAKGEVLPGVNDLDNVWLIDVKTAEDMNPHAPMEFYIKKTKEAKQNGATGVIFFNGPENTREVTRWLDEKTSPQPIPALWAGPELSKTFSADDANGFQVDFEVDFKPSKRTGTNVVGYIDNGAPATVVLGAHYDHLGYGEDHNSMAPSEKAIHNGADDNASGTAALLELGRLLKSSGLKKNNYVLVAFSGEELGLFGSKYFVENGGIAAKDMNYMVNMDMVGRLTDDKGLQIGGIGTSPAWGPILKSTVPSSIKVSYDSSGTGPSDHTSFYRKDVPVLFFFTGTHTDYHKPGDDAAKINYDGSLKIVKLVYNIVEKTNGQQKLAFSKTRERQMSNTRFSVTLGIMPDYTFSQGGVRVEAVSDGKPAQKAGIAPGDVIFQLGSNAVSDVESYMGALSAFKAGDSTTVKVKRGKEEKVFDIHF</sequence>
<dbReference type="PROSITE" id="PS50106">
    <property type="entry name" value="PDZ"/>
    <property type="match status" value="1"/>
</dbReference>
<dbReference type="PANTHER" id="PTHR12147:SF26">
    <property type="entry name" value="PEPTIDASE M28 DOMAIN-CONTAINING PROTEIN"/>
    <property type="match status" value="1"/>
</dbReference>
<dbReference type="Gene3D" id="2.30.42.10">
    <property type="match status" value="1"/>
</dbReference>
<protein>
    <recommendedName>
        <fullName evidence="1">PDZ domain-containing protein</fullName>
    </recommendedName>
</protein>
<evidence type="ECO:0000313" key="2">
    <source>
        <dbReference type="EMBL" id="AWO01502.1"/>
    </source>
</evidence>
<dbReference type="InterPro" id="IPR007484">
    <property type="entry name" value="Peptidase_M28"/>
</dbReference>
<dbReference type="SUPFAM" id="SSF53187">
    <property type="entry name" value="Zn-dependent exopeptidases"/>
    <property type="match status" value="1"/>
</dbReference>
<dbReference type="InterPro" id="IPR045175">
    <property type="entry name" value="M28_fam"/>
</dbReference>
<dbReference type="SUPFAM" id="SSF50156">
    <property type="entry name" value="PDZ domain-like"/>
    <property type="match status" value="1"/>
</dbReference>
<accession>A0ABN5LQK0</accession>
<dbReference type="Proteomes" id="UP000246099">
    <property type="component" value="Chromosome"/>
</dbReference>
<proteinExistence type="predicted"/>
<feature type="domain" description="PDZ" evidence="1">
    <location>
        <begin position="450"/>
        <end position="540"/>
    </location>
</feature>
<dbReference type="InterPro" id="IPR036034">
    <property type="entry name" value="PDZ_sf"/>
</dbReference>
<evidence type="ECO:0000313" key="3">
    <source>
        <dbReference type="Proteomes" id="UP000246099"/>
    </source>
</evidence>
<dbReference type="Pfam" id="PF04389">
    <property type="entry name" value="Peptidase_M28"/>
    <property type="match status" value="1"/>
</dbReference>
<dbReference type="Gene3D" id="3.40.630.10">
    <property type="entry name" value="Zn peptidases"/>
    <property type="match status" value="2"/>
</dbReference>
<dbReference type="PANTHER" id="PTHR12147">
    <property type="entry name" value="METALLOPEPTIDASE M28 FAMILY MEMBER"/>
    <property type="match status" value="1"/>
</dbReference>
<name>A0ABN5LQK0_9BACT</name>
<dbReference type="Pfam" id="PF13180">
    <property type="entry name" value="PDZ_2"/>
    <property type="match status" value="1"/>
</dbReference>
<organism evidence="2 3">
    <name type="scientific">Chitinophaga alhagiae</name>
    <dbReference type="NCBI Taxonomy" id="2203219"/>
    <lineage>
        <taxon>Bacteria</taxon>
        <taxon>Pseudomonadati</taxon>
        <taxon>Bacteroidota</taxon>
        <taxon>Chitinophagia</taxon>
        <taxon>Chitinophagales</taxon>
        <taxon>Chitinophagaceae</taxon>
        <taxon>Chitinophaga</taxon>
    </lineage>
</organism>
<reference evidence="2 3" key="1">
    <citation type="submission" date="2018-05" db="EMBL/GenBank/DDBJ databases">
        <title>Chitinophaga sp. nov., isolated from rhizosphere soil of Alhagi.</title>
        <authorList>
            <person name="Liu Y."/>
        </authorList>
    </citation>
    <scope>NUCLEOTIDE SEQUENCE [LARGE SCALE GENOMIC DNA]</scope>
    <source>
        <strain evidence="2 3">T22</strain>
    </source>
</reference>